<dbReference type="OrthoDB" id="4350157at2"/>
<evidence type="ECO:0000313" key="2">
    <source>
        <dbReference type="Proteomes" id="UP000221653"/>
    </source>
</evidence>
<comment type="caution">
    <text evidence="1">The sequence shown here is derived from an EMBL/GenBank/DDBJ whole genome shotgun (WGS) entry which is preliminary data.</text>
</comment>
<dbReference type="Pfam" id="PF11382">
    <property type="entry name" value="MctB"/>
    <property type="match status" value="1"/>
</dbReference>
<dbReference type="RefSeq" id="WP_048381783.1">
    <property type="nucleotide sequence ID" value="NZ_LDYE01000011.1"/>
</dbReference>
<dbReference type="Proteomes" id="UP000221653">
    <property type="component" value="Unassembled WGS sequence"/>
</dbReference>
<organism evidence="1 2">
    <name type="scientific">Corynebacterium renale</name>
    <dbReference type="NCBI Taxonomy" id="1724"/>
    <lineage>
        <taxon>Bacteria</taxon>
        <taxon>Bacillati</taxon>
        <taxon>Actinomycetota</taxon>
        <taxon>Actinomycetes</taxon>
        <taxon>Mycobacteriales</taxon>
        <taxon>Corynebacteriaceae</taxon>
        <taxon>Corynebacterium</taxon>
    </lineage>
</organism>
<dbReference type="GO" id="GO:0055070">
    <property type="term" value="P:copper ion homeostasis"/>
    <property type="evidence" value="ECO:0007669"/>
    <property type="project" value="InterPro"/>
</dbReference>
<protein>
    <submittedName>
        <fullName evidence="1">Copper transport outer membrane protein MctB</fullName>
    </submittedName>
</protein>
<dbReference type="EMBL" id="PDJF01000001">
    <property type="protein sequence ID" value="PFG28774.1"/>
    <property type="molecule type" value="Genomic_DNA"/>
</dbReference>
<reference evidence="1 2" key="1">
    <citation type="submission" date="2017-10" db="EMBL/GenBank/DDBJ databases">
        <title>Sequencing the genomes of 1000 actinobacteria strains.</title>
        <authorList>
            <person name="Klenk H.-P."/>
        </authorList>
    </citation>
    <scope>NUCLEOTIDE SEQUENCE [LARGE SCALE GENOMIC DNA]</scope>
    <source>
        <strain evidence="1 2">DSM 20688</strain>
    </source>
</reference>
<dbReference type="AlphaFoldDB" id="A0A2A9DQA6"/>
<dbReference type="InterPro" id="IPR021522">
    <property type="entry name" value="MctB"/>
</dbReference>
<gene>
    <name evidence="1" type="ORF">ATK06_1895</name>
</gene>
<dbReference type="STRING" id="1724.GCA_001044175_00541"/>
<sequence length="322" mass="32343">MAKKQSGRSGLVIAGLGFGVAAGIAAGTLVIAPNLPGGVGGGAGMSATELEAAQQERDINAAQAESADSVVAHLADSTVRGVLEGTPVMVMSTADADSAVVDEVARLAVVAGARDAGRIKLENKFFSQDGADSLKNIIANTLPAGATLSETNRDPGNHAGEALGAALLLHPQNGTPQASEEERAALLQVLRNEGFISYADGTILPAQIVILVTGDSDGSDDAQFPALQLSQFARALDYKGNGAVVAGEIRTASDTGVIGLLRSQPEAAEAVSTVDSVNRSWGQIATLLAAREQLDGGSGAYGAAASAEAALPPVPASRPSTN</sequence>
<keyword evidence="2" id="KW-1185">Reference proteome</keyword>
<proteinExistence type="predicted"/>
<evidence type="ECO:0000313" key="1">
    <source>
        <dbReference type="EMBL" id="PFG28774.1"/>
    </source>
</evidence>
<name>A0A2A9DQA6_9CORY</name>
<dbReference type="GO" id="GO:0016020">
    <property type="term" value="C:membrane"/>
    <property type="evidence" value="ECO:0007669"/>
    <property type="project" value="InterPro"/>
</dbReference>
<accession>A0A2A9DQA6</accession>